<sequence length="122" mass="13663">MTQLTSPTQSPSKISYSSVATSDSGKWGQHIPEKKGRLVPQALPRTQSKTSNQDQRNEAKRIQVPGLAEVTAEERSNGGRSRHRKYNNYSRIYNQPSQNPHNGMSGRERRNTASHPNLHLDG</sequence>
<evidence type="ECO:0000313" key="1">
    <source>
        <dbReference type="EMBL" id="CAG8507043.1"/>
    </source>
</evidence>
<organism evidence="1 2">
    <name type="scientific">Acaulospora colombiana</name>
    <dbReference type="NCBI Taxonomy" id="27376"/>
    <lineage>
        <taxon>Eukaryota</taxon>
        <taxon>Fungi</taxon>
        <taxon>Fungi incertae sedis</taxon>
        <taxon>Mucoromycota</taxon>
        <taxon>Glomeromycotina</taxon>
        <taxon>Glomeromycetes</taxon>
        <taxon>Diversisporales</taxon>
        <taxon>Acaulosporaceae</taxon>
        <taxon>Acaulospora</taxon>
    </lineage>
</organism>
<proteinExistence type="predicted"/>
<dbReference type="EMBL" id="CAJVPT010004351">
    <property type="protein sequence ID" value="CAG8507043.1"/>
    <property type="molecule type" value="Genomic_DNA"/>
</dbReference>
<comment type="caution">
    <text evidence="1">The sequence shown here is derived from an EMBL/GenBank/DDBJ whole genome shotgun (WGS) entry which is preliminary data.</text>
</comment>
<feature type="non-terminal residue" evidence="1">
    <location>
        <position position="122"/>
    </location>
</feature>
<evidence type="ECO:0000313" key="2">
    <source>
        <dbReference type="Proteomes" id="UP000789525"/>
    </source>
</evidence>
<accession>A0ACA9L4I2</accession>
<name>A0ACA9L4I2_9GLOM</name>
<protein>
    <submittedName>
        <fullName evidence="1">12530_t:CDS:1</fullName>
    </submittedName>
</protein>
<keyword evidence="2" id="KW-1185">Reference proteome</keyword>
<gene>
    <name evidence="1" type="ORF">ACOLOM_LOCUS3052</name>
</gene>
<dbReference type="Proteomes" id="UP000789525">
    <property type="component" value="Unassembled WGS sequence"/>
</dbReference>
<reference evidence="1" key="1">
    <citation type="submission" date="2021-06" db="EMBL/GenBank/DDBJ databases">
        <authorList>
            <person name="Kallberg Y."/>
            <person name="Tangrot J."/>
            <person name="Rosling A."/>
        </authorList>
    </citation>
    <scope>NUCLEOTIDE SEQUENCE</scope>
    <source>
        <strain evidence="1">CL356</strain>
    </source>
</reference>